<keyword evidence="1" id="KW-0732">Signal</keyword>
<name>A0A2D6YNI7_9DELT</name>
<feature type="chain" id="PRO_5014693278" evidence="1">
    <location>
        <begin position="22"/>
        <end position="406"/>
    </location>
</feature>
<evidence type="ECO:0000256" key="1">
    <source>
        <dbReference type="SAM" id="SignalP"/>
    </source>
</evidence>
<sequence>MLRWKKLSDSLISLTVLFAFGCGGGGGGSSAPDNSTDQKSDLIVQGKLAQGYVKNAQVWYDLLDSSGNANFQREPGEPDTLSAVNGSYTLVNSKEEGLLVTLGGTYLNSKGEDVNAAPMLAPKPATDQLLTNITPITTLVAAEPSLKISLNQFGDWNTDIADPNGTSAPLLRLAKTVESLSEILGFGDEPVAVDSIAQLRSIMILANELSALPAEELNEISSIQAASTKALDEILENSSLTRPLDSSAKDQIKTSMQDLVTIIADAIPVTGNVIENDVVAKIEEARKEKKLSIQTKLNEQVTITLGGLGFEFDPIITKIVLEFKDDSLLMSADISDERPNSLSYRWTTSPSISVTNPFSSEARLNKFDNSSITVILRVTDDTETFTTEICAWDYSANPKTCSFLGN</sequence>
<accession>A0A2D6YNI7</accession>
<dbReference type="AlphaFoldDB" id="A0A2D6YNI7"/>
<dbReference type="Proteomes" id="UP000226525">
    <property type="component" value="Unassembled WGS sequence"/>
</dbReference>
<evidence type="ECO:0000313" key="2">
    <source>
        <dbReference type="EMBL" id="MAH64751.1"/>
    </source>
</evidence>
<feature type="signal peptide" evidence="1">
    <location>
        <begin position="1"/>
        <end position="21"/>
    </location>
</feature>
<comment type="caution">
    <text evidence="2">The sequence shown here is derived from an EMBL/GenBank/DDBJ whole genome shotgun (WGS) entry which is preliminary data.</text>
</comment>
<protein>
    <submittedName>
        <fullName evidence="2">Uncharacterized protein</fullName>
    </submittedName>
</protein>
<gene>
    <name evidence="2" type="ORF">CMN54_15180</name>
</gene>
<reference evidence="3" key="1">
    <citation type="submission" date="2017-09" db="EMBL/GenBank/DDBJ databases">
        <title>The Reconstruction of 2,631 Draft Metagenome-Assembled Genomes from the Global Oceans.</title>
        <authorList>
            <person name="Tully B.J."/>
            <person name="Graham E.D."/>
            <person name="Heidelberg J.F."/>
        </authorList>
    </citation>
    <scope>NUCLEOTIDE SEQUENCE [LARGE SCALE GENOMIC DNA]</scope>
</reference>
<evidence type="ECO:0000313" key="3">
    <source>
        <dbReference type="Proteomes" id="UP000226525"/>
    </source>
</evidence>
<proteinExistence type="predicted"/>
<dbReference type="EMBL" id="NZEX01000186">
    <property type="protein sequence ID" value="MAH64751.1"/>
    <property type="molecule type" value="Genomic_DNA"/>
</dbReference>
<dbReference type="PROSITE" id="PS51257">
    <property type="entry name" value="PROKAR_LIPOPROTEIN"/>
    <property type="match status" value="1"/>
</dbReference>
<organism evidence="2 3">
    <name type="scientific">SAR324 cluster bacterium</name>
    <dbReference type="NCBI Taxonomy" id="2024889"/>
    <lineage>
        <taxon>Bacteria</taxon>
        <taxon>Deltaproteobacteria</taxon>
        <taxon>SAR324 cluster</taxon>
    </lineage>
</organism>